<dbReference type="InterPro" id="IPR038425">
    <property type="entry name" value="GAT_sf"/>
</dbReference>
<dbReference type="Gene3D" id="3.40.1090.10">
    <property type="entry name" value="Cytosolic phospholipase A2 catalytic domain"/>
    <property type="match status" value="1"/>
</dbReference>
<organism evidence="14 15">
    <name type="scientific">Corchorus olitorius</name>
    <dbReference type="NCBI Taxonomy" id="93759"/>
    <lineage>
        <taxon>Eukaryota</taxon>
        <taxon>Viridiplantae</taxon>
        <taxon>Streptophyta</taxon>
        <taxon>Embryophyta</taxon>
        <taxon>Tracheophyta</taxon>
        <taxon>Spermatophyta</taxon>
        <taxon>Magnoliopsida</taxon>
        <taxon>eudicotyledons</taxon>
        <taxon>Gunneridae</taxon>
        <taxon>Pentapetalae</taxon>
        <taxon>rosids</taxon>
        <taxon>malvids</taxon>
        <taxon>Malvales</taxon>
        <taxon>Malvaceae</taxon>
        <taxon>Grewioideae</taxon>
        <taxon>Apeibeae</taxon>
        <taxon>Corchorus</taxon>
    </lineage>
</organism>
<evidence type="ECO:0000256" key="8">
    <source>
        <dbReference type="PROSITE-ProRule" id="PRU00552"/>
    </source>
</evidence>
<evidence type="ECO:0000259" key="11">
    <source>
        <dbReference type="PROSITE" id="PS50179"/>
    </source>
</evidence>
<evidence type="ECO:0000313" key="14">
    <source>
        <dbReference type="EMBL" id="OMO97583.1"/>
    </source>
</evidence>
<comment type="similarity">
    <text evidence="2">Belongs to the TOM1 family.</text>
</comment>
<comment type="caution">
    <text evidence="14">The sequence shown here is derived from an EMBL/GenBank/DDBJ whole genome shotgun (WGS) entry which is preliminary data.</text>
</comment>
<keyword evidence="10" id="KW-0812">Transmembrane</keyword>
<keyword evidence="4" id="KW-0547">Nucleotide-binding</keyword>
<keyword evidence="6" id="KW-0653">Protein transport</keyword>
<dbReference type="CDD" id="cd14231">
    <property type="entry name" value="GAT_GGA-like_plant"/>
    <property type="match status" value="1"/>
</dbReference>
<dbReference type="GO" id="GO:0003724">
    <property type="term" value="F:RNA helicase activity"/>
    <property type="evidence" value="ECO:0007669"/>
    <property type="project" value="InterPro"/>
</dbReference>
<evidence type="ECO:0000256" key="3">
    <source>
        <dbReference type="ARBA" id="ARBA00022448"/>
    </source>
</evidence>
<dbReference type="STRING" id="93759.A0A1R3JRU7"/>
<dbReference type="SMART" id="SM00288">
    <property type="entry name" value="VHS"/>
    <property type="match status" value="1"/>
</dbReference>
<sequence length="929" mass="103335">MQVDEKRSDFEREEEEYHDEDDSLSEPLRDRFRLSTISIAEAEDGYISCKIYWLYIAKLLFLKLKDTMQAKEVLIVKGIKEKLGSKNYKVQLLALTLLETIIKNCGDIVHMHVAERDVLHEMVKMFKKKPDYHVKEKILTLIDTWQEAFGGPWERYPQYYVAYQLHAQAVFPQRSERSAPVLTPPQTQPLSSYPPNIRNYERQDTAESFEESEFPTLSLTEIQNACGIMDVLAETLNALDLGNKEGLRQEVIVDLVEQCRIYKQRVVHLVNSTLDESLLCQGLALNDDLQRVLAKHEAIASRTSSQAEKPKPEPAKELVNVDGPLVDTGDSSKQSGGFLCRSISSTDASSVSFNQLLLPASPATNGSTPAAVVNPKLDLLSDDDYSSPKADGNNPSDSVNVQYSGDEVEKTVQSEAVNLSSQDWKSLKILPPDTRYKPEDVTATKGNEFEDYFLKCELLMGIYEKGFEGPSPIQEEWKVGVSSVPSIFTSRFVSSLIPSQISIFRSMEIVCELVNQLVCDGRSHAGILEQPHLLITLVAGGGMGVVKNVNAMFEGKDYIKMFPTCRMCQIFLFAVGSCLNNCYVFCVIPLFFLVMILACFVIWLPGLLHLVRDGRSHAGILEQPHLLITCVAGGGMGGKELCRGVLLARVLSLVGKGDSGGRHAVVIDWYQVFRGSSRHLLKHLVSSKVVVVVGMLTFVYSQFVTGDPFRDPNSCLLVTIVAGVGMGGKEVCLFFGRSKLGWGLVLIRADRTRGFLVSWEFEFCNDTNVPNVEDLYCWQDGAIVANNPSIFTIREAQLLWPDTNIDCLVSISCGSFTYKGQVLIESACSVDGVEEALSTLLPMLPEIQYFRFNPVYFQLIEADVLPPLFLKLPSTYGHGNARSGCRRHPSTSSGGRQVQCHLGKLDVIKASSMSFGCELRQVQCHLDVN</sequence>
<protein>
    <submittedName>
        <fullName evidence="14">VHS domain-containing protein</fullName>
    </submittedName>
</protein>
<dbReference type="SUPFAM" id="SSF48464">
    <property type="entry name" value="ENTH/VHS domain"/>
    <property type="match status" value="1"/>
</dbReference>
<dbReference type="PROSITE" id="PS50179">
    <property type="entry name" value="VHS"/>
    <property type="match status" value="1"/>
</dbReference>
<dbReference type="GO" id="GO:0005737">
    <property type="term" value="C:cytoplasm"/>
    <property type="evidence" value="ECO:0007669"/>
    <property type="project" value="UniProtKB-ARBA"/>
</dbReference>
<dbReference type="InterPro" id="IPR014014">
    <property type="entry name" value="RNA_helicase_DEAD_Q_motif"/>
</dbReference>
<evidence type="ECO:0000256" key="5">
    <source>
        <dbReference type="ARBA" id="ARBA00022840"/>
    </source>
</evidence>
<dbReference type="PANTHER" id="PTHR45898">
    <property type="entry name" value="TOM1-LIKE PROTEIN"/>
    <property type="match status" value="1"/>
</dbReference>
<evidence type="ECO:0000313" key="15">
    <source>
        <dbReference type="Proteomes" id="UP000187203"/>
    </source>
</evidence>
<dbReference type="GO" id="GO:0035091">
    <property type="term" value="F:phosphatidylinositol binding"/>
    <property type="evidence" value="ECO:0007669"/>
    <property type="project" value="InterPro"/>
</dbReference>
<feature type="region of interest" description="Disordered" evidence="9">
    <location>
        <begin position="1"/>
        <end position="24"/>
    </location>
</feature>
<proteinExistence type="inferred from homology"/>
<evidence type="ECO:0000256" key="4">
    <source>
        <dbReference type="ARBA" id="ARBA00022741"/>
    </source>
</evidence>
<feature type="domain" description="GAT" evidence="12">
    <location>
        <begin position="213"/>
        <end position="301"/>
    </location>
</feature>
<feature type="region of interest" description="Disordered" evidence="9">
    <location>
        <begin position="301"/>
        <end position="335"/>
    </location>
</feature>
<feature type="domain" description="VHS" evidence="11">
    <location>
        <begin position="76"/>
        <end position="164"/>
    </location>
</feature>
<dbReference type="GO" id="GO:0016020">
    <property type="term" value="C:membrane"/>
    <property type="evidence" value="ECO:0007669"/>
    <property type="project" value="UniProtKB-SubCell"/>
</dbReference>
<dbReference type="GO" id="GO:0043328">
    <property type="term" value="P:protein transport to vacuole involved in ubiquitin-dependent protein catabolic process via the multivesicular body sorting pathway"/>
    <property type="evidence" value="ECO:0007669"/>
    <property type="project" value="InterPro"/>
</dbReference>
<dbReference type="GO" id="GO:0005524">
    <property type="term" value="F:ATP binding"/>
    <property type="evidence" value="ECO:0007669"/>
    <property type="project" value="UniProtKB-KW"/>
</dbReference>
<dbReference type="InterPro" id="IPR008942">
    <property type="entry name" value="ENTH_VHS"/>
</dbReference>
<evidence type="ECO:0000256" key="10">
    <source>
        <dbReference type="SAM" id="Phobius"/>
    </source>
</evidence>
<dbReference type="AlphaFoldDB" id="A0A1R3JRU7"/>
<dbReference type="CDD" id="cd03561">
    <property type="entry name" value="VHS"/>
    <property type="match status" value="1"/>
</dbReference>
<accession>A0A1R3JRU7</accession>
<feature type="transmembrane region" description="Helical" evidence="10">
    <location>
        <begin position="587"/>
        <end position="611"/>
    </location>
</feature>
<evidence type="ECO:0000259" key="13">
    <source>
        <dbReference type="PROSITE" id="PS51195"/>
    </source>
</evidence>
<evidence type="ECO:0000259" key="12">
    <source>
        <dbReference type="PROSITE" id="PS50909"/>
    </source>
</evidence>
<feature type="region of interest" description="Disordered" evidence="9">
    <location>
        <begin position="176"/>
        <end position="196"/>
    </location>
</feature>
<keyword evidence="15" id="KW-1185">Reference proteome</keyword>
<reference evidence="15" key="1">
    <citation type="submission" date="2013-09" db="EMBL/GenBank/DDBJ databases">
        <title>Corchorus olitorius genome sequencing.</title>
        <authorList>
            <person name="Alam M."/>
            <person name="Haque M.S."/>
            <person name="Islam M.S."/>
            <person name="Emdad E.M."/>
            <person name="Islam M.M."/>
            <person name="Ahmed B."/>
            <person name="Halim A."/>
            <person name="Hossen Q.M.M."/>
            <person name="Hossain M.Z."/>
            <person name="Ahmed R."/>
            <person name="Khan M.M."/>
            <person name="Islam R."/>
            <person name="Rashid M.M."/>
            <person name="Khan S.A."/>
            <person name="Rahman M.S."/>
            <person name="Alam M."/>
            <person name="Yahiya A.S."/>
            <person name="Khan M.S."/>
            <person name="Azam M.S."/>
            <person name="Haque T."/>
            <person name="Lashkar M.Z.H."/>
            <person name="Akhand A.I."/>
            <person name="Morshed G."/>
            <person name="Roy S."/>
            <person name="Uddin K.S."/>
            <person name="Rabeya T."/>
            <person name="Hossain A.S."/>
            <person name="Chowdhury A."/>
            <person name="Snigdha A.R."/>
            <person name="Mortoza M.S."/>
            <person name="Matin S.A."/>
            <person name="Hoque S.M.E."/>
            <person name="Islam M.K."/>
            <person name="Roy D.K."/>
            <person name="Haider R."/>
            <person name="Moosa M.M."/>
            <person name="Elias S.M."/>
            <person name="Hasan A.M."/>
            <person name="Jahan S."/>
            <person name="Shafiuddin M."/>
            <person name="Mahmood N."/>
            <person name="Shommy N.S."/>
        </authorList>
    </citation>
    <scope>NUCLEOTIDE SEQUENCE [LARGE SCALE GENOMIC DNA]</scope>
    <source>
        <strain evidence="15">cv. O-4</strain>
    </source>
</reference>
<dbReference type="GO" id="GO:0043130">
    <property type="term" value="F:ubiquitin binding"/>
    <property type="evidence" value="ECO:0007669"/>
    <property type="project" value="InterPro"/>
</dbReference>
<keyword evidence="7 10" id="KW-0472">Membrane</keyword>
<dbReference type="EMBL" id="AWUE01015433">
    <property type="protein sequence ID" value="OMO97583.1"/>
    <property type="molecule type" value="Genomic_DNA"/>
</dbReference>
<name>A0A1R3JRU7_9ROSI</name>
<dbReference type="SUPFAM" id="SSF89009">
    <property type="entry name" value="GAT-like domain"/>
    <property type="match status" value="1"/>
</dbReference>
<comment type="subcellular location">
    <subcellularLocation>
        <location evidence="1">Membrane</location>
        <topology evidence="1">Peripheral membrane protein</topology>
    </subcellularLocation>
</comment>
<keyword evidence="10" id="KW-1133">Transmembrane helix</keyword>
<evidence type="ECO:0000256" key="2">
    <source>
        <dbReference type="ARBA" id="ARBA00007708"/>
    </source>
</evidence>
<dbReference type="PROSITE" id="PS50909">
    <property type="entry name" value="GAT"/>
    <property type="match status" value="1"/>
</dbReference>
<dbReference type="InterPro" id="IPR004152">
    <property type="entry name" value="GAT_dom"/>
</dbReference>
<feature type="compositionally biased region" description="Basic and acidic residues" evidence="9">
    <location>
        <begin position="1"/>
        <end position="10"/>
    </location>
</feature>
<feature type="short sequence motif" description="Q motif" evidence="8">
    <location>
        <begin position="447"/>
        <end position="475"/>
    </location>
</feature>
<dbReference type="InterPro" id="IPR002014">
    <property type="entry name" value="VHS_dom"/>
</dbReference>
<evidence type="ECO:0000256" key="9">
    <source>
        <dbReference type="SAM" id="MobiDB-lite"/>
    </source>
</evidence>
<feature type="compositionally biased region" description="Acidic residues" evidence="9">
    <location>
        <begin position="11"/>
        <end position="24"/>
    </location>
</feature>
<feature type="domain" description="DEAD-box RNA helicase Q" evidence="13">
    <location>
        <begin position="447"/>
        <end position="475"/>
    </location>
</feature>
<evidence type="ECO:0000256" key="6">
    <source>
        <dbReference type="ARBA" id="ARBA00022927"/>
    </source>
</evidence>
<keyword evidence="5" id="KW-0067">ATP-binding</keyword>
<dbReference type="PROSITE" id="PS51195">
    <property type="entry name" value="Q_MOTIF"/>
    <property type="match status" value="1"/>
</dbReference>
<gene>
    <name evidence="14" type="ORF">COLO4_14509</name>
</gene>
<evidence type="ECO:0000256" key="7">
    <source>
        <dbReference type="ARBA" id="ARBA00023136"/>
    </source>
</evidence>
<dbReference type="PANTHER" id="PTHR45898:SF4">
    <property type="entry name" value="TARGET OF MYB PROTEIN 1"/>
    <property type="match status" value="1"/>
</dbReference>
<keyword evidence="3" id="KW-0813">Transport</keyword>
<dbReference type="Gene3D" id="1.25.40.90">
    <property type="match status" value="1"/>
</dbReference>
<dbReference type="OrthoDB" id="630895at2759"/>
<dbReference type="Proteomes" id="UP000187203">
    <property type="component" value="Unassembled WGS sequence"/>
</dbReference>
<evidence type="ECO:0000256" key="1">
    <source>
        <dbReference type="ARBA" id="ARBA00004170"/>
    </source>
</evidence>
<dbReference type="Gene3D" id="1.20.58.160">
    <property type="match status" value="1"/>
</dbReference>
<dbReference type="Pfam" id="PF00790">
    <property type="entry name" value="VHS"/>
    <property type="match status" value="1"/>
</dbReference>
<dbReference type="Pfam" id="PF03127">
    <property type="entry name" value="GAT"/>
    <property type="match status" value="1"/>
</dbReference>
<dbReference type="InterPro" id="IPR044836">
    <property type="entry name" value="TOL_plant"/>
</dbReference>